<gene>
    <name evidence="4" type="ORF">B0H15DRAFT_919234</name>
</gene>
<evidence type="ECO:0000256" key="1">
    <source>
        <dbReference type="SAM" id="MobiDB-lite"/>
    </source>
</evidence>
<accession>A0AAD6UHN4</accession>
<evidence type="ECO:0008006" key="6">
    <source>
        <dbReference type="Google" id="ProtNLM"/>
    </source>
</evidence>
<sequence length="868" mass="96907">MEKTFFTYGIAEIIKLGTPLLPEPIPRAVKRKRAELLQYLDGLPDAQKLVLADAARQTQGTKRKAKNQGRGTRPKKAKTAASEQLERETHVDALDATSVIATNTHHRYIDRTGNEALRKAVCMICARRLLLVGQRHVDRRGTVPVVNTDFAGAAFNRLVLSGGGNVSTYRLNTADIAGLAAGNTMPPSPKILAATIGVTFVGVGTKPLTVLPDFLHVRRQRVFEALLWLKDNNSLYSGINISKEQLQLLPEDDVPEEISLNAKYSDDVASLQREQAGIYGYVNLRTADACVFPMLGGTPTPFPLQAMGVVDAHGEGVPDSDLFAHAFSNAAEGVAFKDFGIRKSSAFVNEYPRLDEQNERFDGGPTNPNHMLGAFPVLFPYGFGGIEVDRSETVPYEAHVRWALQYDDSRFRKDFYFIFQAFGVLQKRQVCRSAGMQIKRSSFIANQVAFMNTEETRRVPFSNPTLTSLRARVQGTDESRISIRSQVWGTNLRFNPATVWATWNMSDTGDPMAQVLVGEEINMDDFIATSGPNRDKRASNIAGDPYAAAEFFHTNVLIILEEMLGIKVVKRGSIQRKEGILGFINAYIATVEAQARGTLHIHILFWVDGAPTAAVMREALQSAAFREKMARFIKQNIRADIKGTDALSVLAMKKESNIAYARPVDPRCENYELLRHATEARVARAVQTHNCTVNTCLRTVDGRLTCKRRAPWALASEDWVEPNGEWGPRRVYGRMNAWNPALLQILHSNQDMKLVTNGHETKDITFYITLYIAKKQIQAANASALLAKSVAMHKKLNRRQTECKDINKRLITQCANTLSRQHEFSGPEVVSYLMGWGDRFISHNFVSIYWDQVTSALRKTFPTLSNRR</sequence>
<feature type="compositionally biased region" description="Basic residues" evidence="1">
    <location>
        <begin position="61"/>
        <end position="78"/>
    </location>
</feature>
<organism evidence="4 5">
    <name type="scientific">Mycena belliarum</name>
    <dbReference type="NCBI Taxonomy" id="1033014"/>
    <lineage>
        <taxon>Eukaryota</taxon>
        <taxon>Fungi</taxon>
        <taxon>Dikarya</taxon>
        <taxon>Basidiomycota</taxon>
        <taxon>Agaricomycotina</taxon>
        <taxon>Agaricomycetes</taxon>
        <taxon>Agaricomycetidae</taxon>
        <taxon>Agaricales</taxon>
        <taxon>Marasmiineae</taxon>
        <taxon>Mycenaceae</taxon>
        <taxon>Mycena</taxon>
    </lineage>
</organism>
<evidence type="ECO:0000313" key="5">
    <source>
        <dbReference type="Proteomes" id="UP001222325"/>
    </source>
</evidence>
<dbReference type="AlphaFoldDB" id="A0AAD6UHN4"/>
<dbReference type="EMBL" id="JARJCN010000002">
    <property type="protein sequence ID" value="KAJ7103451.1"/>
    <property type="molecule type" value="Genomic_DNA"/>
</dbReference>
<feature type="region of interest" description="Disordered" evidence="1">
    <location>
        <begin position="55"/>
        <end position="87"/>
    </location>
</feature>
<feature type="domain" description="Helitron helicase-like" evidence="2">
    <location>
        <begin position="399"/>
        <end position="604"/>
    </location>
</feature>
<name>A0AAD6UHN4_9AGAR</name>
<keyword evidence="5" id="KW-1185">Reference proteome</keyword>
<dbReference type="InterPro" id="IPR046700">
    <property type="entry name" value="DUF6570"/>
</dbReference>
<dbReference type="Proteomes" id="UP001222325">
    <property type="component" value="Unassembled WGS sequence"/>
</dbReference>
<evidence type="ECO:0000313" key="4">
    <source>
        <dbReference type="EMBL" id="KAJ7103451.1"/>
    </source>
</evidence>
<dbReference type="Pfam" id="PF14214">
    <property type="entry name" value="Helitron_like_N"/>
    <property type="match status" value="1"/>
</dbReference>
<evidence type="ECO:0000259" key="3">
    <source>
        <dbReference type="Pfam" id="PF20209"/>
    </source>
</evidence>
<dbReference type="InterPro" id="IPR025476">
    <property type="entry name" value="Helitron_helicase-like"/>
</dbReference>
<proteinExistence type="predicted"/>
<protein>
    <recommendedName>
        <fullName evidence="6">Helitron helicase-like domain-containing protein</fullName>
    </recommendedName>
</protein>
<evidence type="ECO:0000259" key="2">
    <source>
        <dbReference type="Pfam" id="PF14214"/>
    </source>
</evidence>
<feature type="domain" description="DUF6570" evidence="3">
    <location>
        <begin position="163"/>
        <end position="247"/>
    </location>
</feature>
<reference evidence="4" key="1">
    <citation type="submission" date="2023-03" db="EMBL/GenBank/DDBJ databases">
        <title>Massive genome expansion in bonnet fungi (Mycena s.s.) driven by repeated elements and novel gene families across ecological guilds.</title>
        <authorList>
            <consortium name="Lawrence Berkeley National Laboratory"/>
            <person name="Harder C.B."/>
            <person name="Miyauchi S."/>
            <person name="Viragh M."/>
            <person name="Kuo A."/>
            <person name="Thoen E."/>
            <person name="Andreopoulos B."/>
            <person name="Lu D."/>
            <person name="Skrede I."/>
            <person name="Drula E."/>
            <person name="Henrissat B."/>
            <person name="Morin E."/>
            <person name="Kohler A."/>
            <person name="Barry K."/>
            <person name="LaButti K."/>
            <person name="Morin E."/>
            <person name="Salamov A."/>
            <person name="Lipzen A."/>
            <person name="Mereny Z."/>
            <person name="Hegedus B."/>
            <person name="Baldrian P."/>
            <person name="Stursova M."/>
            <person name="Weitz H."/>
            <person name="Taylor A."/>
            <person name="Grigoriev I.V."/>
            <person name="Nagy L.G."/>
            <person name="Martin F."/>
            <person name="Kauserud H."/>
        </authorList>
    </citation>
    <scope>NUCLEOTIDE SEQUENCE</scope>
    <source>
        <strain evidence="4">CBHHK173m</strain>
    </source>
</reference>
<comment type="caution">
    <text evidence="4">The sequence shown here is derived from an EMBL/GenBank/DDBJ whole genome shotgun (WGS) entry which is preliminary data.</text>
</comment>
<dbReference type="Pfam" id="PF20209">
    <property type="entry name" value="DUF6570"/>
    <property type="match status" value="1"/>
</dbReference>